<dbReference type="OrthoDB" id="3268233at2"/>
<dbReference type="Gene3D" id="2.40.50.140">
    <property type="entry name" value="Nucleic acid-binding proteins"/>
    <property type="match status" value="1"/>
</dbReference>
<dbReference type="RefSeq" id="WP_137447569.1">
    <property type="nucleotide sequence ID" value="NZ_SZZH01000001.1"/>
</dbReference>
<dbReference type="CDD" id="cd04488">
    <property type="entry name" value="RecG_wedge_OBF"/>
    <property type="match status" value="1"/>
</dbReference>
<sequence length="122" mass="13624">MPGKLAAWVRKITRDDDQIDAEVLTDQVDATGAIRAQVCCQGQRVTLHGRLRYVDLRPTEHQATLVAELYDGTDAVQLIWLGRRSIPGVEPGRTMNVRGRVALRDGQKVIYNPDYDLLPVSV</sequence>
<keyword evidence="2" id="KW-1185">Reference proteome</keyword>
<evidence type="ECO:0000313" key="2">
    <source>
        <dbReference type="Proteomes" id="UP000306985"/>
    </source>
</evidence>
<proteinExistence type="predicted"/>
<dbReference type="AlphaFoldDB" id="A0A4U6QJL7"/>
<dbReference type="EMBL" id="SZZH01000001">
    <property type="protein sequence ID" value="TKV60266.1"/>
    <property type="molecule type" value="Genomic_DNA"/>
</dbReference>
<dbReference type="GO" id="GO:0003677">
    <property type="term" value="F:DNA binding"/>
    <property type="evidence" value="ECO:0007669"/>
    <property type="project" value="UniProtKB-KW"/>
</dbReference>
<dbReference type="InterPro" id="IPR012340">
    <property type="entry name" value="NA-bd_OB-fold"/>
</dbReference>
<accession>A0A4U6QJL7</accession>
<comment type="caution">
    <text evidence="1">The sequence shown here is derived from an EMBL/GenBank/DDBJ whole genome shotgun (WGS) entry which is preliminary data.</text>
</comment>
<organism evidence="1 2">
    <name type="scientific">Nakamurella flava</name>
    <dbReference type="NCBI Taxonomy" id="2576308"/>
    <lineage>
        <taxon>Bacteria</taxon>
        <taxon>Bacillati</taxon>
        <taxon>Actinomycetota</taxon>
        <taxon>Actinomycetes</taxon>
        <taxon>Nakamurellales</taxon>
        <taxon>Nakamurellaceae</taxon>
        <taxon>Nakamurella</taxon>
    </lineage>
</organism>
<gene>
    <name evidence="1" type="ORF">FDO65_00580</name>
</gene>
<protein>
    <submittedName>
        <fullName evidence="1">DNA-binding protein</fullName>
    </submittedName>
</protein>
<keyword evidence="1" id="KW-0238">DNA-binding</keyword>
<dbReference type="PIRSF" id="PIRSF006910">
    <property type="entry name" value="NA_bind_Rv2694c_prd"/>
    <property type="match status" value="1"/>
</dbReference>
<evidence type="ECO:0000313" key="1">
    <source>
        <dbReference type="EMBL" id="TKV60266.1"/>
    </source>
</evidence>
<reference evidence="1 2" key="1">
    <citation type="submission" date="2019-05" db="EMBL/GenBank/DDBJ databases">
        <title>Nakamurella sp. N5BH11, whole genome shotgun sequence.</title>
        <authorList>
            <person name="Tuo L."/>
        </authorList>
    </citation>
    <scope>NUCLEOTIDE SEQUENCE [LARGE SCALE GENOMIC DNA]</scope>
    <source>
        <strain evidence="1 2">N5BH11</strain>
    </source>
</reference>
<dbReference type="Proteomes" id="UP000306985">
    <property type="component" value="Unassembled WGS sequence"/>
</dbReference>
<name>A0A4U6QJL7_9ACTN</name>
<dbReference type="InterPro" id="IPR016499">
    <property type="entry name" value="NucleicA-bd_Rv2694c_prd"/>
</dbReference>